<proteinExistence type="predicted"/>
<dbReference type="AlphaFoldDB" id="A0A7R9E6L2"/>
<evidence type="ECO:0000256" key="1">
    <source>
        <dbReference type="SAM" id="MobiDB-lite"/>
    </source>
</evidence>
<feature type="compositionally biased region" description="Low complexity" evidence="1">
    <location>
        <begin position="78"/>
        <end position="89"/>
    </location>
</feature>
<feature type="compositionally biased region" description="Polar residues" evidence="1">
    <location>
        <begin position="180"/>
        <end position="189"/>
    </location>
</feature>
<name>A0A7R9E6L2_9NEOP</name>
<dbReference type="EMBL" id="OB793629">
    <property type="protein sequence ID" value="CAD7428096.1"/>
    <property type="molecule type" value="Genomic_DNA"/>
</dbReference>
<organism evidence="2">
    <name type="scientific">Timema monikensis</name>
    <dbReference type="NCBI Taxonomy" id="170555"/>
    <lineage>
        <taxon>Eukaryota</taxon>
        <taxon>Metazoa</taxon>
        <taxon>Ecdysozoa</taxon>
        <taxon>Arthropoda</taxon>
        <taxon>Hexapoda</taxon>
        <taxon>Insecta</taxon>
        <taxon>Pterygota</taxon>
        <taxon>Neoptera</taxon>
        <taxon>Polyneoptera</taxon>
        <taxon>Phasmatodea</taxon>
        <taxon>Timematodea</taxon>
        <taxon>Timematoidea</taxon>
        <taxon>Timematidae</taxon>
        <taxon>Timema</taxon>
    </lineage>
</organism>
<gene>
    <name evidence="2" type="ORF">TMSB3V08_LOCUS4911</name>
</gene>
<protein>
    <submittedName>
        <fullName evidence="2">Uncharacterized protein</fullName>
    </submittedName>
</protein>
<feature type="compositionally biased region" description="Polar residues" evidence="1">
    <location>
        <begin position="101"/>
        <end position="118"/>
    </location>
</feature>
<sequence>MEKHISELATKWLYRQFTIGFYLDDMWYGGDVLFQCGMVVMSCFQCGMKCGMVVMRPGNAAPKSPTPPRGSSPASKTSRAPRSRGSSPGDPYKPPLRRSRGNSPAERTNGASTLPQSRGSEESGKTIWNKPPSVHPTKIRTSSSPAIGSLVYCESSALDHVAIEAVNAHSKKEEPAATIKSISRLSSSCPVRGKIGGDRSSTGKRFESSEYSDESFVRARSVRPK</sequence>
<feature type="region of interest" description="Disordered" evidence="1">
    <location>
        <begin position="168"/>
        <end position="225"/>
    </location>
</feature>
<evidence type="ECO:0000313" key="2">
    <source>
        <dbReference type="EMBL" id="CAD7428096.1"/>
    </source>
</evidence>
<accession>A0A7R9E6L2</accession>
<reference evidence="2" key="1">
    <citation type="submission" date="2020-11" db="EMBL/GenBank/DDBJ databases">
        <authorList>
            <person name="Tran Van P."/>
        </authorList>
    </citation>
    <scope>NUCLEOTIDE SEQUENCE</scope>
</reference>
<feature type="region of interest" description="Disordered" evidence="1">
    <location>
        <begin position="59"/>
        <end position="142"/>
    </location>
</feature>